<evidence type="ECO:0000313" key="4">
    <source>
        <dbReference type="EMBL" id="MFC2251341.1"/>
    </source>
</evidence>
<keyword evidence="5" id="KW-1185">Reference proteome</keyword>
<feature type="chain" id="PRO_5045032937" evidence="2">
    <location>
        <begin position="30"/>
        <end position="135"/>
    </location>
</feature>
<name>A0ABV3PYE7_9HYPH</name>
<feature type="signal peptide" evidence="2">
    <location>
        <begin position="1"/>
        <end position="29"/>
    </location>
</feature>
<protein>
    <submittedName>
        <fullName evidence="3">Uncharacterized protein</fullName>
    </submittedName>
</protein>
<reference evidence="4 6" key="2">
    <citation type="submission" date="2024-09" db="EMBL/GenBank/DDBJ databases">
        <title>Description of Labrys sedimenti sp. nov., isolated from a diclofenac-degrading enrichment culture, and genome-based reclassification of Labrys portucalensis as a later heterotypic synonym of Labrys neptuniae.</title>
        <authorList>
            <person name="Tancsics A."/>
            <person name="Csepanyi A."/>
        </authorList>
    </citation>
    <scope>NUCLEOTIDE SEQUENCE [LARGE SCALE GENOMIC DNA]</scope>
    <source>
        <strain evidence="4 6">LMG 23412</strain>
    </source>
</reference>
<evidence type="ECO:0000256" key="2">
    <source>
        <dbReference type="SAM" id="SignalP"/>
    </source>
</evidence>
<sequence>MSRQSLLRTGLIAALIFGSVAGSISTSFAATTGPGAGGNGGGRGASSGASGGGGGGNGGGTSPEARVIITNPPPCRTHACNPPRPRPAVAPVKVKFVDQQRCTNVWRQVVLDDGSIMEDRSVPMRKHCRIIRNFD</sequence>
<gene>
    <name evidence="3" type="ORF">ABXS05_34600</name>
    <name evidence="4" type="ORF">ACETRX_17050</name>
</gene>
<keyword evidence="2" id="KW-0732">Signal</keyword>
<dbReference type="EMBL" id="JBHGPK010000006">
    <property type="protein sequence ID" value="MFC2251341.1"/>
    <property type="molecule type" value="Genomic_DNA"/>
</dbReference>
<dbReference type="Proteomes" id="UP001555786">
    <property type="component" value="Unassembled WGS sequence"/>
</dbReference>
<reference evidence="3 5" key="1">
    <citation type="submission" date="2024-07" db="EMBL/GenBank/DDBJ databases">
        <title>Description of Labrys sedimenti sp. nov., isolated from a diclofenac-degrading enrichment culture.</title>
        <authorList>
            <person name="Tancsics A."/>
            <person name="Csepanyi A."/>
        </authorList>
    </citation>
    <scope>NUCLEOTIDE SEQUENCE [LARGE SCALE GENOMIC DNA]</scope>
    <source>
        <strain evidence="3 5">LMG 23578</strain>
    </source>
</reference>
<dbReference type="RefSeq" id="WP_311943179.1">
    <property type="nucleotide sequence ID" value="NZ_JAVSCS010000039.1"/>
</dbReference>
<comment type="caution">
    <text evidence="3">The sequence shown here is derived from an EMBL/GenBank/DDBJ whole genome shotgun (WGS) entry which is preliminary data.</text>
</comment>
<dbReference type="EMBL" id="JBFNQD010000034">
    <property type="protein sequence ID" value="MEW9310715.1"/>
    <property type="molecule type" value="Genomic_DNA"/>
</dbReference>
<proteinExistence type="predicted"/>
<feature type="region of interest" description="Disordered" evidence="1">
    <location>
        <begin position="33"/>
        <end position="75"/>
    </location>
</feature>
<evidence type="ECO:0000313" key="6">
    <source>
        <dbReference type="Proteomes" id="UP001595190"/>
    </source>
</evidence>
<evidence type="ECO:0000256" key="1">
    <source>
        <dbReference type="SAM" id="MobiDB-lite"/>
    </source>
</evidence>
<dbReference type="Proteomes" id="UP001595190">
    <property type="component" value="Unassembled WGS sequence"/>
</dbReference>
<organism evidence="3 5">
    <name type="scientific">Labrys neptuniae</name>
    <dbReference type="NCBI Taxonomy" id="376174"/>
    <lineage>
        <taxon>Bacteria</taxon>
        <taxon>Pseudomonadati</taxon>
        <taxon>Pseudomonadota</taxon>
        <taxon>Alphaproteobacteria</taxon>
        <taxon>Hyphomicrobiales</taxon>
        <taxon>Xanthobacteraceae</taxon>
        <taxon>Labrys</taxon>
    </lineage>
</organism>
<evidence type="ECO:0000313" key="5">
    <source>
        <dbReference type="Proteomes" id="UP001555786"/>
    </source>
</evidence>
<accession>A0ABV3PYE7</accession>
<feature type="compositionally biased region" description="Gly residues" evidence="1">
    <location>
        <begin position="34"/>
        <end position="61"/>
    </location>
</feature>
<evidence type="ECO:0000313" key="3">
    <source>
        <dbReference type="EMBL" id="MEW9310715.1"/>
    </source>
</evidence>